<keyword evidence="3" id="KW-1185">Reference proteome</keyword>
<evidence type="ECO:0000313" key="3">
    <source>
        <dbReference type="Proteomes" id="UP000277570"/>
    </source>
</evidence>
<comment type="caution">
    <text evidence="2">The sequence shown here is derived from an EMBL/GenBank/DDBJ whole genome shotgun (WGS) entry which is preliminary data.</text>
</comment>
<evidence type="ECO:0000259" key="1">
    <source>
        <dbReference type="Pfam" id="PF18316"/>
    </source>
</evidence>
<dbReference type="Proteomes" id="UP000277570">
    <property type="component" value="Unassembled WGS sequence"/>
</dbReference>
<protein>
    <submittedName>
        <fullName evidence="2">Phage capsid family protein</fullName>
    </submittedName>
</protein>
<dbReference type="EMBL" id="UYIN01000024">
    <property type="protein sequence ID" value="VDG74709.1"/>
    <property type="molecule type" value="Genomic_DNA"/>
</dbReference>
<feature type="domain" description="S-layer protein SbsC C-terminal" evidence="1">
    <location>
        <begin position="185"/>
        <end position="258"/>
    </location>
</feature>
<dbReference type="InterPro" id="IPR040751">
    <property type="entry name" value="SbsC_C"/>
</dbReference>
<gene>
    <name evidence="2" type="ORF">NCTC10913_04953</name>
</gene>
<dbReference type="Pfam" id="PF18316">
    <property type="entry name" value="S-l_SbsC_C"/>
    <property type="match status" value="1"/>
</dbReference>
<accession>A0ABY6T0X8</accession>
<name>A0ABY6T0X8_9CLOT</name>
<sequence>MGVKQRRKIANFLNVGKNTEEYVLMGAGFTDLNESPSAQTTSKRYVNDASATKSITGYDWSTAYTTDQIREEKAVDYICEIGEYQKTGAEAETDYLIVDLDKSAGEEKTYLARKLKVAIEVASFDNNDGEMQASGNLLGIGDFVKGKFNYETKTFTELNDADFEDLLHPNKAEPETLGELTVKSVEGTTSGNTAIKVTPALSDKNSYKYKTDANPTIPTLNQVCTTGYTAWNGSAEISATNGNKIVVVEVDVNNKAKKAGIATVVAKA</sequence>
<reference evidence="2 3" key="1">
    <citation type="submission" date="2018-11" db="EMBL/GenBank/DDBJ databases">
        <authorList>
            <consortium name="Pathogen Informatics"/>
        </authorList>
    </citation>
    <scope>NUCLEOTIDE SEQUENCE [LARGE SCALE GENOMIC DNA]</scope>
    <source>
        <strain evidence="2 3">NCTC10913</strain>
    </source>
</reference>
<dbReference type="RefSeq" id="WP_125150259.1">
    <property type="nucleotide sequence ID" value="NZ_UYIN01000024.1"/>
</dbReference>
<organism evidence="2 3">
    <name type="scientific">Clostridium carnis</name>
    <dbReference type="NCBI Taxonomy" id="1530"/>
    <lineage>
        <taxon>Bacteria</taxon>
        <taxon>Bacillati</taxon>
        <taxon>Bacillota</taxon>
        <taxon>Clostridia</taxon>
        <taxon>Eubacteriales</taxon>
        <taxon>Clostridiaceae</taxon>
        <taxon>Clostridium</taxon>
    </lineage>
</organism>
<evidence type="ECO:0000313" key="2">
    <source>
        <dbReference type="EMBL" id="VDG74709.1"/>
    </source>
</evidence>
<proteinExistence type="predicted"/>